<accession>A0ABQ8LIP6</accession>
<keyword evidence="2" id="KW-1185">Reference proteome</keyword>
<gene>
    <name evidence="1" type="ORF">H4Q32_000556</name>
</gene>
<evidence type="ECO:0000313" key="2">
    <source>
        <dbReference type="Proteomes" id="UP000830375"/>
    </source>
</evidence>
<sequence>MMHEGQSSDVHRRRHYIQMLFVSPNTASSMVTLSVFPLLRRSTHQQHLKYYLREISISQVQQLQSRLYLTISVPYFIPLCYFWDVADALI</sequence>
<proteinExistence type="predicted"/>
<reference evidence="1 2" key="1">
    <citation type="submission" date="2022-01" db="EMBL/GenBank/DDBJ databases">
        <title>A high-quality chromosome-level genome assembly of rohu carp, Labeo rohita.</title>
        <authorList>
            <person name="Arick M.A. II"/>
            <person name="Hsu C.-Y."/>
            <person name="Magbanua Z."/>
            <person name="Pechanova O."/>
            <person name="Grover C."/>
            <person name="Miller E."/>
            <person name="Thrash A."/>
            <person name="Ezzel L."/>
            <person name="Alam S."/>
            <person name="Benzie J."/>
            <person name="Hamilton M."/>
            <person name="Karsi A."/>
            <person name="Lawrence M.L."/>
            <person name="Peterson D.G."/>
        </authorList>
    </citation>
    <scope>NUCLEOTIDE SEQUENCE [LARGE SCALE GENOMIC DNA]</scope>
    <source>
        <strain evidence="2">BAU-BD-2019</strain>
        <tissue evidence="1">Blood</tissue>
    </source>
</reference>
<name>A0ABQ8LIP6_LABRO</name>
<dbReference type="EMBL" id="JACTAM010000022">
    <property type="protein sequence ID" value="KAI2650540.1"/>
    <property type="molecule type" value="Genomic_DNA"/>
</dbReference>
<organism evidence="1 2">
    <name type="scientific">Labeo rohita</name>
    <name type="common">Indian major carp</name>
    <name type="synonym">Cyprinus rohita</name>
    <dbReference type="NCBI Taxonomy" id="84645"/>
    <lineage>
        <taxon>Eukaryota</taxon>
        <taxon>Metazoa</taxon>
        <taxon>Chordata</taxon>
        <taxon>Craniata</taxon>
        <taxon>Vertebrata</taxon>
        <taxon>Euteleostomi</taxon>
        <taxon>Actinopterygii</taxon>
        <taxon>Neopterygii</taxon>
        <taxon>Teleostei</taxon>
        <taxon>Ostariophysi</taxon>
        <taxon>Cypriniformes</taxon>
        <taxon>Cyprinidae</taxon>
        <taxon>Labeoninae</taxon>
        <taxon>Labeonini</taxon>
        <taxon>Labeo</taxon>
    </lineage>
</organism>
<dbReference type="Proteomes" id="UP000830375">
    <property type="component" value="Unassembled WGS sequence"/>
</dbReference>
<comment type="caution">
    <text evidence="1">The sequence shown here is derived from an EMBL/GenBank/DDBJ whole genome shotgun (WGS) entry which is preliminary data.</text>
</comment>
<protein>
    <submittedName>
        <fullName evidence="1">Minor cardiolipin synthase ClsB</fullName>
    </submittedName>
</protein>
<evidence type="ECO:0000313" key="1">
    <source>
        <dbReference type="EMBL" id="KAI2650540.1"/>
    </source>
</evidence>